<proteinExistence type="predicted"/>
<comment type="caution">
    <text evidence="3">The sequence shown here is derived from an EMBL/GenBank/DDBJ whole genome shotgun (WGS) entry which is preliminary data.</text>
</comment>
<sequence length="324" mass="36641">MSNLRPQVRSALTSFLTSQDGIHLKTDVLRIIEEEARLMKETERVLEALERDEMDQLGEISRKIERLKKNLRVTSYDSIRALDGYTRIAAVVDVEGGKNLMQLTFKYERKKRIDGANGVHVRYSIEYSTNYQQRENLLVVEVWSPQDGPSPGRAICINQSLVEHDNQDDDDDGWEDIDGDDVPAETGTDQADTVPTTKKNVKQSAMAEDATNKASKRQKLCEGTNGTQSTTDDNTKNEGESTIDHDEYLAYLDPDLMHEFLRMARLEPMEEGTAIFLLMTFPFFDHEWDLVGYLLDEIFGSDDGEEDDDDNNDAAGDDKAAISD</sequence>
<dbReference type="AlphaFoldDB" id="A0A9K3K980"/>
<protein>
    <submittedName>
        <fullName evidence="3">Uncharacterized protein</fullName>
    </submittedName>
</protein>
<dbReference type="OrthoDB" id="47469at2759"/>
<keyword evidence="1" id="KW-0175">Coiled coil</keyword>
<gene>
    <name evidence="3" type="ORF">IV203_002582</name>
    <name evidence="4" type="ORF">IV203_034527</name>
</gene>
<evidence type="ECO:0000256" key="1">
    <source>
        <dbReference type="SAM" id="Coils"/>
    </source>
</evidence>
<evidence type="ECO:0000256" key="2">
    <source>
        <dbReference type="SAM" id="MobiDB-lite"/>
    </source>
</evidence>
<feature type="compositionally biased region" description="Polar residues" evidence="2">
    <location>
        <begin position="187"/>
        <end position="198"/>
    </location>
</feature>
<dbReference type="EMBL" id="JAGRRH010000013">
    <property type="protein sequence ID" value="KAG7359429.1"/>
    <property type="molecule type" value="Genomic_DNA"/>
</dbReference>
<evidence type="ECO:0000313" key="5">
    <source>
        <dbReference type="Proteomes" id="UP000693970"/>
    </source>
</evidence>
<dbReference type="Proteomes" id="UP000693970">
    <property type="component" value="Unassembled WGS sequence"/>
</dbReference>
<evidence type="ECO:0000313" key="4">
    <source>
        <dbReference type="EMBL" id="KAG7359429.1"/>
    </source>
</evidence>
<keyword evidence="5" id="KW-1185">Reference proteome</keyword>
<feature type="coiled-coil region" evidence="1">
    <location>
        <begin position="32"/>
        <end position="70"/>
    </location>
</feature>
<evidence type="ECO:0000313" key="3">
    <source>
        <dbReference type="EMBL" id="KAG7339529.1"/>
    </source>
</evidence>
<feature type="region of interest" description="Disordered" evidence="2">
    <location>
        <begin position="301"/>
        <end position="324"/>
    </location>
</feature>
<dbReference type="EMBL" id="JAGRRH010000033">
    <property type="protein sequence ID" value="KAG7339529.1"/>
    <property type="molecule type" value="Genomic_DNA"/>
</dbReference>
<feature type="compositionally biased region" description="Acidic residues" evidence="2">
    <location>
        <begin position="166"/>
        <end position="183"/>
    </location>
</feature>
<feature type="compositionally biased region" description="Basic and acidic residues" evidence="2">
    <location>
        <begin position="233"/>
        <end position="242"/>
    </location>
</feature>
<reference evidence="3" key="2">
    <citation type="submission" date="2021-04" db="EMBL/GenBank/DDBJ databases">
        <authorList>
            <person name="Podell S."/>
        </authorList>
    </citation>
    <scope>NUCLEOTIDE SEQUENCE</scope>
    <source>
        <strain evidence="3">Hildebrandi</strain>
    </source>
</reference>
<feature type="compositionally biased region" description="Acidic residues" evidence="2">
    <location>
        <begin position="301"/>
        <end position="312"/>
    </location>
</feature>
<reference evidence="3" key="1">
    <citation type="journal article" date="2021" name="Sci. Rep.">
        <title>Diploid genomic architecture of Nitzschia inconspicua, an elite biomass production diatom.</title>
        <authorList>
            <person name="Oliver A."/>
            <person name="Podell S."/>
            <person name="Pinowska A."/>
            <person name="Traller J.C."/>
            <person name="Smith S.R."/>
            <person name="McClure R."/>
            <person name="Beliaev A."/>
            <person name="Bohutskyi P."/>
            <person name="Hill E.A."/>
            <person name="Rabines A."/>
            <person name="Zheng H."/>
            <person name="Allen L.Z."/>
            <person name="Kuo A."/>
            <person name="Grigoriev I.V."/>
            <person name="Allen A.E."/>
            <person name="Hazlebeck D."/>
            <person name="Allen E.E."/>
        </authorList>
    </citation>
    <scope>NUCLEOTIDE SEQUENCE</scope>
    <source>
        <strain evidence="3">Hildebrandi</strain>
    </source>
</reference>
<name>A0A9K3K980_9STRA</name>
<accession>A0A9K3K980</accession>
<feature type="region of interest" description="Disordered" evidence="2">
    <location>
        <begin position="164"/>
        <end position="242"/>
    </location>
</feature>
<organism evidence="3 5">
    <name type="scientific">Nitzschia inconspicua</name>
    <dbReference type="NCBI Taxonomy" id="303405"/>
    <lineage>
        <taxon>Eukaryota</taxon>
        <taxon>Sar</taxon>
        <taxon>Stramenopiles</taxon>
        <taxon>Ochrophyta</taxon>
        <taxon>Bacillariophyta</taxon>
        <taxon>Bacillariophyceae</taxon>
        <taxon>Bacillariophycidae</taxon>
        <taxon>Bacillariales</taxon>
        <taxon>Bacillariaceae</taxon>
        <taxon>Nitzschia</taxon>
    </lineage>
</organism>